<keyword evidence="1" id="KW-0472">Membrane</keyword>
<organism evidence="2 3">
    <name type="scientific">Halomonas cibimaris</name>
    <dbReference type="NCBI Taxonomy" id="657012"/>
    <lineage>
        <taxon>Bacteria</taxon>
        <taxon>Pseudomonadati</taxon>
        <taxon>Pseudomonadota</taxon>
        <taxon>Gammaproteobacteria</taxon>
        <taxon>Oceanospirillales</taxon>
        <taxon>Halomonadaceae</taxon>
        <taxon>Halomonas</taxon>
    </lineage>
</organism>
<evidence type="ECO:0000313" key="2">
    <source>
        <dbReference type="EMBL" id="GAA3898305.1"/>
    </source>
</evidence>
<sequence>MESYTAVKHLHVSAAYLSVMFFVLRAFWSVNENSVLKARWVKVAPHVIDTALLTFGVALAVMLNFWPLPGWLTAKIAALIVYIVLGTVAIKRGATPTVRASFAVAAVMVFAYMLGAANQHSALSWLAAM</sequence>
<evidence type="ECO:0000256" key="1">
    <source>
        <dbReference type="SAM" id="Phobius"/>
    </source>
</evidence>
<dbReference type="EMBL" id="BAAAZT010000023">
    <property type="protein sequence ID" value="GAA3898305.1"/>
    <property type="molecule type" value="Genomic_DNA"/>
</dbReference>
<evidence type="ECO:0000313" key="3">
    <source>
        <dbReference type="Proteomes" id="UP001500133"/>
    </source>
</evidence>
<feature type="transmembrane region" description="Helical" evidence="1">
    <location>
        <begin position="43"/>
        <end position="66"/>
    </location>
</feature>
<dbReference type="Pfam" id="PF04247">
    <property type="entry name" value="SirB"/>
    <property type="match status" value="1"/>
</dbReference>
<accession>A0ABP7LAX8</accession>
<comment type="caution">
    <text evidence="2">The sequence shown here is derived from an EMBL/GenBank/DDBJ whole genome shotgun (WGS) entry which is preliminary data.</text>
</comment>
<keyword evidence="3" id="KW-1185">Reference proteome</keyword>
<dbReference type="InterPro" id="IPR007360">
    <property type="entry name" value="SirB"/>
</dbReference>
<reference evidence="3" key="1">
    <citation type="journal article" date="2019" name="Int. J. Syst. Evol. Microbiol.">
        <title>The Global Catalogue of Microorganisms (GCM) 10K type strain sequencing project: providing services to taxonomists for standard genome sequencing and annotation.</title>
        <authorList>
            <consortium name="The Broad Institute Genomics Platform"/>
            <consortium name="The Broad Institute Genome Sequencing Center for Infectious Disease"/>
            <person name="Wu L."/>
            <person name="Ma J."/>
        </authorList>
    </citation>
    <scope>NUCLEOTIDE SEQUENCE [LARGE SCALE GENOMIC DNA]</scope>
    <source>
        <strain evidence="3">JCM 16914</strain>
    </source>
</reference>
<keyword evidence="1" id="KW-0812">Transmembrane</keyword>
<name>A0ABP7LAX8_9GAMM</name>
<protein>
    <submittedName>
        <fullName evidence="2">SirB2 family protein</fullName>
    </submittedName>
</protein>
<dbReference type="PANTHER" id="PTHR39594:SF1">
    <property type="entry name" value="PROTEIN YCHQ"/>
    <property type="match status" value="1"/>
</dbReference>
<dbReference type="Proteomes" id="UP001500133">
    <property type="component" value="Unassembled WGS sequence"/>
</dbReference>
<gene>
    <name evidence="2" type="ORF">GCM10022228_06220</name>
</gene>
<dbReference type="PANTHER" id="PTHR39594">
    <property type="entry name" value="PROTEIN YCHQ"/>
    <property type="match status" value="1"/>
</dbReference>
<dbReference type="RefSeq" id="WP_344702212.1">
    <property type="nucleotide sequence ID" value="NZ_BAAAZT010000023.1"/>
</dbReference>
<feature type="transmembrane region" description="Helical" evidence="1">
    <location>
        <begin position="12"/>
        <end position="31"/>
    </location>
</feature>
<feature type="transmembrane region" description="Helical" evidence="1">
    <location>
        <begin position="72"/>
        <end position="90"/>
    </location>
</feature>
<feature type="transmembrane region" description="Helical" evidence="1">
    <location>
        <begin position="102"/>
        <end position="128"/>
    </location>
</feature>
<proteinExistence type="predicted"/>
<keyword evidence="1" id="KW-1133">Transmembrane helix</keyword>
<dbReference type="PIRSF" id="PIRSF005610">
    <property type="entry name" value="SirB"/>
    <property type="match status" value="1"/>
</dbReference>